<dbReference type="InterPro" id="IPR050245">
    <property type="entry name" value="PrsA_foldase"/>
</dbReference>
<keyword evidence="11" id="KW-1185">Reference proteome</keyword>
<evidence type="ECO:0000256" key="4">
    <source>
        <dbReference type="ARBA" id="ARBA00022729"/>
    </source>
</evidence>
<proteinExistence type="inferred from homology"/>
<accession>A0ABV7TYA7</accession>
<keyword evidence="6 7" id="KW-0413">Isomerase</keyword>
<dbReference type="SUPFAM" id="SSF54534">
    <property type="entry name" value="FKBP-like"/>
    <property type="match status" value="1"/>
</dbReference>
<evidence type="ECO:0000256" key="1">
    <source>
        <dbReference type="ARBA" id="ARBA00000971"/>
    </source>
</evidence>
<dbReference type="Gene3D" id="1.10.8.1040">
    <property type="match status" value="1"/>
</dbReference>
<dbReference type="InterPro" id="IPR000297">
    <property type="entry name" value="PPIase_PpiC"/>
</dbReference>
<protein>
    <recommendedName>
        <fullName evidence="3">peptidylprolyl isomerase</fullName>
        <ecNumber evidence="3">5.2.1.8</ecNumber>
    </recommendedName>
</protein>
<dbReference type="Gene3D" id="3.10.50.40">
    <property type="match status" value="1"/>
</dbReference>
<feature type="domain" description="PpiC" evidence="9">
    <location>
        <begin position="133"/>
        <end position="223"/>
    </location>
</feature>
<dbReference type="EC" id="5.2.1.8" evidence="3"/>
<evidence type="ECO:0000256" key="5">
    <source>
        <dbReference type="ARBA" id="ARBA00023110"/>
    </source>
</evidence>
<keyword evidence="5 7" id="KW-0697">Rotamase</keyword>
<dbReference type="Pfam" id="PF13145">
    <property type="entry name" value="Rotamase_2"/>
    <property type="match status" value="1"/>
</dbReference>
<feature type="signal peptide" evidence="8">
    <location>
        <begin position="1"/>
        <end position="22"/>
    </location>
</feature>
<dbReference type="PANTHER" id="PTHR47245:SF1">
    <property type="entry name" value="FOLDASE PROTEIN PRSA"/>
    <property type="match status" value="1"/>
</dbReference>
<reference evidence="11" key="1">
    <citation type="journal article" date="2019" name="Int. J. Syst. Evol. Microbiol.">
        <title>The Global Catalogue of Microorganisms (GCM) 10K type strain sequencing project: providing services to taxonomists for standard genome sequencing and annotation.</title>
        <authorList>
            <consortium name="The Broad Institute Genomics Platform"/>
            <consortium name="The Broad Institute Genome Sequencing Center for Infectious Disease"/>
            <person name="Wu L."/>
            <person name="Ma J."/>
        </authorList>
    </citation>
    <scope>NUCLEOTIDE SEQUENCE [LARGE SCALE GENOMIC DNA]</scope>
    <source>
        <strain evidence="11">KCTC 42195</strain>
    </source>
</reference>
<gene>
    <name evidence="10" type="ORF">ACFOKJ_16550</name>
</gene>
<dbReference type="RefSeq" id="WP_390281679.1">
    <property type="nucleotide sequence ID" value="NZ_JBHRYH010000046.1"/>
</dbReference>
<evidence type="ECO:0000256" key="6">
    <source>
        <dbReference type="ARBA" id="ARBA00023235"/>
    </source>
</evidence>
<evidence type="ECO:0000313" key="11">
    <source>
        <dbReference type="Proteomes" id="UP001595636"/>
    </source>
</evidence>
<evidence type="ECO:0000259" key="9">
    <source>
        <dbReference type="PROSITE" id="PS50198"/>
    </source>
</evidence>
<dbReference type="PROSITE" id="PS50198">
    <property type="entry name" value="PPIC_PPIASE_2"/>
    <property type="match status" value="1"/>
</dbReference>
<name>A0ABV7TYA7_9NEIS</name>
<dbReference type="PANTHER" id="PTHR47245">
    <property type="entry name" value="PEPTIDYLPROLYL ISOMERASE"/>
    <property type="match status" value="1"/>
</dbReference>
<comment type="caution">
    <text evidence="10">The sequence shown here is derived from an EMBL/GenBank/DDBJ whole genome shotgun (WGS) entry which is preliminary data.</text>
</comment>
<organism evidence="10 11">
    <name type="scientific">Vogesella amnigena</name>
    <dbReference type="NCBI Taxonomy" id="1507449"/>
    <lineage>
        <taxon>Bacteria</taxon>
        <taxon>Pseudomonadati</taxon>
        <taxon>Pseudomonadota</taxon>
        <taxon>Betaproteobacteria</taxon>
        <taxon>Neisseriales</taxon>
        <taxon>Chromobacteriaceae</taxon>
        <taxon>Vogesella</taxon>
    </lineage>
</organism>
<evidence type="ECO:0000256" key="7">
    <source>
        <dbReference type="PROSITE-ProRule" id="PRU00278"/>
    </source>
</evidence>
<dbReference type="SUPFAM" id="SSF109998">
    <property type="entry name" value="Triger factor/SurA peptide-binding domain-like"/>
    <property type="match status" value="1"/>
</dbReference>
<dbReference type="InterPro" id="IPR027304">
    <property type="entry name" value="Trigger_fact/SurA_dom_sf"/>
</dbReference>
<dbReference type="EMBL" id="JBHRYH010000046">
    <property type="protein sequence ID" value="MFC3627733.1"/>
    <property type="molecule type" value="Genomic_DNA"/>
</dbReference>
<evidence type="ECO:0000313" key="10">
    <source>
        <dbReference type="EMBL" id="MFC3627733.1"/>
    </source>
</evidence>
<dbReference type="InterPro" id="IPR046357">
    <property type="entry name" value="PPIase_dom_sf"/>
</dbReference>
<feature type="chain" id="PRO_5045101746" description="peptidylprolyl isomerase" evidence="8">
    <location>
        <begin position="23"/>
        <end position="262"/>
    </location>
</feature>
<dbReference type="GO" id="GO:0016853">
    <property type="term" value="F:isomerase activity"/>
    <property type="evidence" value="ECO:0007669"/>
    <property type="project" value="UniProtKB-KW"/>
</dbReference>
<evidence type="ECO:0000256" key="2">
    <source>
        <dbReference type="ARBA" id="ARBA00007656"/>
    </source>
</evidence>
<evidence type="ECO:0000256" key="8">
    <source>
        <dbReference type="SAM" id="SignalP"/>
    </source>
</evidence>
<comment type="catalytic activity">
    <reaction evidence="1">
        <text>[protein]-peptidylproline (omega=180) = [protein]-peptidylproline (omega=0)</text>
        <dbReference type="Rhea" id="RHEA:16237"/>
        <dbReference type="Rhea" id="RHEA-COMP:10747"/>
        <dbReference type="Rhea" id="RHEA-COMP:10748"/>
        <dbReference type="ChEBI" id="CHEBI:83833"/>
        <dbReference type="ChEBI" id="CHEBI:83834"/>
        <dbReference type="EC" id="5.2.1.8"/>
    </reaction>
</comment>
<dbReference type="Proteomes" id="UP001595636">
    <property type="component" value="Unassembled WGS sequence"/>
</dbReference>
<keyword evidence="4 8" id="KW-0732">Signal</keyword>
<sequence length="262" mass="28269">MKLTCKLLAVAALAAAANLAAAAPIATVNGVAIDKTLLDQAVSQVIRDSNGRAQDTPALREELRQSLISRELVLQAAVRGGLDKSTEFTTALENARKNLLEQAFFAAAVKNRPVSDAQVQAEYDRYASQFKGTKEVLVHQIVLADEAGANKVIAELKKGAKFDALVKLSVDVNSRNRGGDMGWGNLAALEPSLAEALKTIAKGQTSDKPYKSPLGWHVFRIDDVRDGKPVPLENLKPRIVQDLQNKAIQDAIGELRQKANIQ</sequence>
<evidence type="ECO:0000256" key="3">
    <source>
        <dbReference type="ARBA" id="ARBA00013194"/>
    </source>
</evidence>
<comment type="similarity">
    <text evidence="2">Belongs to the PpiC/parvulin rotamase family.</text>
</comment>